<organism evidence="17 18">
    <name type="scientific">Branchiostoma floridae</name>
    <name type="common">Florida lancelet</name>
    <name type="synonym">Amphioxus</name>
    <dbReference type="NCBI Taxonomy" id="7739"/>
    <lineage>
        <taxon>Eukaryota</taxon>
        <taxon>Metazoa</taxon>
        <taxon>Chordata</taxon>
        <taxon>Cephalochordata</taxon>
        <taxon>Leptocardii</taxon>
        <taxon>Amphioxiformes</taxon>
        <taxon>Branchiostomatidae</taxon>
        <taxon>Branchiostoma</taxon>
    </lineage>
</organism>
<reference evidence="17" key="1">
    <citation type="journal article" date="2020" name="Nat. Ecol. Evol.">
        <title>Deeply conserved synteny resolves early events in vertebrate evolution.</title>
        <authorList>
            <person name="Simakov O."/>
            <person name="Marletaz F."/>
            <person name="Yue J.X."/>
            <person name="O'Connell B."/>
            <person name="Jenkins J."/>
            <person name="Brandt A."/>
            <person name="Calef R."/>
            <person name="Tung C.H."/>
            <person name="Huang T.K."/>
            <person name="Schmutz J."/>
            <person name="Satoh N."/>
            <person name="Yu J.K."/>
            <person name="Putnam N.H."/>
            <person name="Green R.E."/>
            <person name="Rokhsar D.S."/>
        </authorList>
    </citation>
    <scope>NUCLEOTIDE SEQUENCE [LARGE SCALE GENOMIC DNA]</scope>
    <source>
        <strain evidence="17">S238N-H82</strain>
    </source>
</reference>
<evidence type="ECO:0000256" key="11">
    <source>
        <dbReference type="ARBA" id="ARBA00023306"/>
    </source>
</evidence>
<dbReference type="AlphaFoldDB" id="A0A9J7NC10"/>
<dbReference type="RefSeq" id="XP_035698886.1">
    <property type="nucleotide sequence ID" value="XM_035842993.1"/>
</dbReference>
<evidence type="ECO:0000256" key="7">
    <source>
        <dbReference type="ARBA" id="ARBA00022840"/>
    </source>
</evidence>
<sequence length="750" mass="84154">MDWGGLKVGVSVRIQRSDGRIHAAIVSGLNDEQESVTVEWFERGETKGKEIEVENIFALNAALKPATQVSHAEVQQPSAKVTPSRPSMAVQQARSITPRDQESRRTMRRSSSRTDSLRRSSAKAVPTAKSRPTIVPPAQNGDAAPVAPPAAVEAVKKQAIPASRRRSNCVKEVERLKQDREERRKRMEDEKKRRTNDPDYEPGNPNWEFLQMVRAFRSNLDIKTITNADPIEDHQICVCVRKRPLNKKEMAKKEVDVITTPDKHNTVVHECKLKVDLTKYLENHTFRFDYSFDDSASNETVYRYTAKPLVETIFERGMATCFAYGQTGSGKTHTMGGDFKGKDQDTSKGIYALAARDVFKLLNSAAYKNQDLIVGCSFFEIYGGKVFDLQNKKHKLRVLEDGKQQVQVVGLTEKHVTTVDDVLKLITEGNRTRTSGQTSANQHSSRSHAVFQMILRKRATRKMFGKFSLIDLAGNERGADTISSDRQTRMEGAEINKSLLALKECIRALGRPNSVHTPFRASKLTQVLRDSFIGERSKTCMIAMISPGSSSCEHTLNTLRYADRVKEYGCTPLALQEYEQDASNQHGPYGLLSPGYDPGSPEVKELGPGDPGAPGPSQGLSAIPENSRNNSLSPQNSDLQLLATQNEGEVSFELLHFHEALQELQEMEEQVVEDHRSALQEMEEMVIVERGLLEMADEVDYDVEAYSSTLSDLLDKKIQKWSELKQKLDTFRIKMKEEEIASKNIKRPPL</sequence>
<keyword evidence="8" id="KW-0175">Coiled coil</keyword>
<dbReference type="InterPro" id="IPR019821">
    <property type="entry name" value="Kinesin_motor_CS"/>
</dbReference>
<evidence type="ECO:0000256" key="10">
    <source>
        <dbReference type="ARBA" id="ARBA00023212"/>
    </source>
</evidence>
<keyword evidence="6" id="KW-0498">Mitosis</keyword>
<dbReference type="InterPro" id="IPR027417">
    <property type="entry name" value="P-loop_NTPase"/>
</dbReference>
<dbReference type="Pfam" id="PF00225">
    <property type="entry name" value="Kinesin"/>
    <property type="match status" value="1"/>
</dbReference>
<evidence type="ECO:0000259" key="16">
    <source>
        <dbReference type="PROSITE" id="PS50067"/>
    </source>
</evidence>
<dbReference type="GO" id="GO:0003777">
    <property type="term" value="F:microtubule motor activity"/>
    <property type="evidence" value="ECO:0000318"/>
    <property type="project" value="GO_Central"/>
</dbReference>
<feature type="compositionally biased region" description="Polar residues" evidence="15">
    <location>
        <begin position="70"/>
        <end position="95"/>
    </location>
</feature>
<dbReference type="FunFam" id="3.40.850.10:FF:000012">
    <property type="entry name" value="Kinesin-like protein"/>
    <property type="match status" value="1"/>
</dbReference>
<evidence type="ECO:0000256" key="15">
    <source>
        <dbReference type="SAM" id="MobiDB-lite"/>
    </source>
</evidence>
<dbReference type="GO" id="GO:0008017">
    <property type="term" value="F:microtubule binding"/>
    <property type="evidence" value="ECO:0007669"/>
    <property type="project" value="InterPro"/>
</dbReference>
<dbReference type="GO" id="GO:0007018">
    <property type="term" value="P:microtubule-based movement"/>
    <property type="evidence" value="ECO:0007669"/>
    <property type="project" value="InterPro"/>
</dbReference>
<protein>
    <recommendedName>
        <fullName evidence="14">Kinesin-like protein</fullName>
    </recommendedName>
</protein>
<dbReference type="GO" id="GO:0007019">
    <property type="term" value="P:microtubule depolymerization"/>
    <property type="evidence" value="ECO:0000318"/>
    <property type="project" value="GO_Central"/>
</dbReference>
<dbReference type="InterPro" id="IPR036961">
    <property type="entry name" value="Kinesin_motor_dom_sf"/>
</dbReference>
<dbReference type="GO" id="GO:0005874">
    <property type="term" value="C:microtubule"/>
    <property type="evidence" value="ECO:0000318"/>
    <property type="project" value="GO_Central"/>
</dbReference>
<keyword evidence="10" id="KW-0206">Cytoskeleton</keyword>
<dbReference type="InterPro" id="IPR001752">
    <property type="entry name" value="Kinesin_motor_dom"/>
</dbReference>
<dbReference type="GO" id="GO:0005524">
    <property type="term" value="F:ATP binding"/>
    <property type="evidence" value="ECO:0007669"/>
    <property type="project" value="UniProtKB-UniRule"/>
</dbReference>
<feature type="compositionally biased region" description="Basic and acidic residues" evidence="15">
    <location>
        <begin position="179"/>
        <end position="197"/>
    </location>
</feature>
<evidence type="ECO:0000256" key="5">
    <source>
        <dbReference type="ARBA" id="ARBA00022741"/>
    </source>
</evidence>
<evidence type="ECO:0000313" key="18">
    <source>
        <dbReference type="RefSeq" id="XP_035698886.1"/>
    </source>
</evidence>
<evidence type="ECO:0000256" key="13">
    <source>
        <dbReference type="PROSITE-ProRule" id="PRU00283"/>
    </source>
</evidence>
<comment type="subcellular location">
    <subcellularLocation>
        <location evidence="1">Cytoplasm</location>
        <location evidence="1">Cytoskeleton</location>
    </subcellularLocation>
</comment>
<dbReference type="PROSITE" id="PS50067">
    <property type="entry name" value="KINESIN_MOTOR_2"/>
    <property type="match status" value="1"/>
</dbReference>
<dbReference type="PRINTS" id="PR00380">
    <property type="entry name" value="KINESINHEAVY"/>
</dbReference>
<evidence type="ECO:0000313" key="17">
    <source>
        <dbReference type="Proteomes" id="UP000001554"/>
    </source>
</evidence>
<evidence type="ECO:0000256" key="12">
    <source>
        <dbReference type="ARBA" id="ARBA00061030"/>
    </source>
</evidence>
<evidence type="ECO:0000256" key="14">
    <source>
        <dbReference type="RuleBase" id="RU000394"/>
    </source>
</evidence>
<dbReference type="GO" id="GO:0051301">
    <property type="term" value="P:cell division"/>
    <property type="evidence" value="ECO:0007669"/>
    <property type="project" value="UniProtKB-KW"/>
</dbReference>
<dbReference type="InterPro" id="IPR027640">
    <property type="entry name" value="Kinesin-like_fam"/>
</dbReference>
<keyword evidence="9 13" id="KW-0505">Motor protein</keyword>
<evidence type="ECO:0000256" key="8">
    <source>
        <dbReference type="ARBA" id="ARBA00023054"/>
    </source>
</evidence>
<evidence type="ECO:0000256" key="4">
    <source>
        <dbReference type="ARBA" id="ARBA00022701"/>
    </source>
</evidence>
<accession>A0A9J7NC10</accession>
<feature type="region of interest" description="Disordered" evidence="15">
    <location>
        <begin position="70"/>
        <end position="149"/>
    </location>
</feature>
<evidence type="ECO:0000256" key="9">
    <source>
        <dbReference type="ARBA" id="ARBA00023175"/>
    </source>
</evidence>
<name>A0A9J7NC10_BRAFL</name>
<evidence type="ECO:0000256" key="2">
    <source>
        <dbReference type="ARBA" id="ARBA00022490"/>
    </source>
</evidence>
<dbReference type="OrthoDB" id="3176171at2759"/>
<evidence type="ECO:0000256" key="3">
    <source>
        <dbReference type="ARBA" id="ARBA00022618"/>
    </source>
</evidence>
<keyword evidence="5 13" id="KW-0547">Nucleotide-binding</keyword>
<dbReference type="SUPFAM" id="SSF52540">
    <property type="entry name" value="P-loop containing nucleoside triphosphate hydrolases"/>
    <property type="match status" value="1"/>
</dbReference>
<dbReference type="SMART" id="SM00129">
    <property type="entry name" value="KISc"/>
    <property type="match status" value="1"/>
</dbReference>
<keyword evidence="2" id="KW-0963">Cytoplasm</keyword>
<feature type="compositionally biased region" description="Polar residues" evidence="15">
    <location>
        <begin position="618"/>
        <end position="635"/>
    </location>
</feature>
<dbReference type="Gene3D" id="3.40.850.10">
    <property type="entry name" value="Kinesin motor domain"/>
    <property type="match status" value="1"/>
</dbReference>
<dbReference type="InterPro" id="IPR054473">
    <property type="entry name" value="KIF2A-like_N"/>
</dbReference>
<comment type="similarity">
    <text evidence="12">Belongs to the TRAFAC class myosin-kinesin ATPase superfamily. Kinesin family. KIN-13 subfamily.</text>
</comment>
<feature type="domain" description="Kinesin motor" evidence="16">
    <location>
        <begin position="235"/>
        <end position="568"/>
    </location>
</feature>
<dbReference type="KEGG" id="bfo:118431726"/>
<keyword evidence="4 14" id="KW-0493">Microtubule</keyword>
<gene>
    <name evidence="18" type="primary">LOC118431726</name>
</gene>
<dbReference type="GeneID" id="118431726"/>
<keyword evidence="3" id="KW-0132">Cell division</keyword>
<feature type="region of interest" description="Disordered" evidence="15">
    <location>
        <begin position="584"/>
        <end position="635"/>
    </location>
</feature>
<dbReference type="CDD" id="cd01367">
    <property type="entry name" value="KISc_KIF2_like"/>
    <property type="match status" value="1"/>
</dbReference>
<dbReference type="PANTHER" id="PTHR47971:SF8">
    <property type="entry name" value="KINESIN-LIKE PROTEIN"/>
    <property type="match status" value="1"/>
</dbReference>
<reference evidence="18" key="2">
    <citation type="submission" date="2025-08" db="UniProtKB">
        <authorList>
            <consortium name="RefSeq"/>
        </authorList>
    </citation>
    <scope>IDENTIFICATION</scope>
    <source>
        <strain evidence="18">S238N-H82</strain>
        <tissue evidence="18">Testes</tissue>
    </source>
</reference>
<dbReference type="Pfam" id="PF22923">
    <property type="entry name" value="KIF2A-like_1st"/>
    <property type="match status" value="1"/>
</dbReference>
<feature type="region of interest" description="Disordered" evidence="15">
    <location>
        <begin position="179"/>
        <end position="205"/>
    </location>
</feature>
<evidence type="ECO:0000256" key="1">
    <source>
        <dbReference type="ARBA" id="ARBA00004245"/>
    </source>
</evidence>
<dbReference type="PROSITE" id="PS00411">
    <property type="entry name" value="KINESIN_MOTOR_1"/>
    <property type="match status" value="1"/>
</dbReference>
<dbReference type="Proteomes" id="UP000001554">
    <property type="component" value="Chromosome 15"/>
</dbReference>
<dbReference type="PANTHER" id="PTHR47971">
    <property type="entry name" value="KINESIN-RELATED PROTEIN 6"/>
    <property type="match status" value="1"/>
</dbReference>
<evidence type="ECO:0000256" key="6">
    <source>
        <dbReference type="ARBA" id="ARBA00022776"/>
    </source>
</evidence>
<keyword evidence="11" id="KW-0131">Cell cycle</keyword>
<proteinExistence type="inferred from homology"/>
<feature type="binding site" evidence="13">
    <location>
        <begin position="325"/>
        <end position="332"/>
    </location>
    <ligand>
        <name>ATP</name>
        <dbReference type="ChEBI" id="CHEBI:30616"/>
    </ligand>
</feature>
<dbReference type="OMA" id="LMIVHEP"/>
<keyword evidence="7 13" id="KW-0067">ATP-binding</keyword>
<keyword evidence="17" id="KW-1185">Reference proteome</keyword>